<dbReference type="Gene3D" id="3.40.50.720">
    <property type="entry name" value="NAD(P)-binding Rossmann-like Domain"/>
    <property type="match status" value="1"/>
</dbReference>
<dbReference type="CDD" id="cd05313">
    <property type="entry name" value="NAD_bind_2_Glu_DH"/>
    <property type="match status" value="1"/>
</dbReference>
<keyword evidence="9" id="KW-1185">Reference proteome</keyword>
<evidence type="ECO:0000256" key="6">
    <source>
        <dbReference type="RuleBase" id="RU004417"/>
    </source>
</evidence>
<dbReference type="SUPFAM" id="SSF53223">
    <property type="entry name" value="Aminoacid dehydrogenase-like, N-terminal domain"/>
    <property type="match status" value="1"/>
</dbReference>
<dbReference type="InterPro" id="IPR033922">
    <property type="entry name" value="NAD_bind_Glu_DH"/>
</dbReference>
<keyword evidence="4" id="KW-0520">NAD</keyword>
<dbReference type="InterPro" id="IPR050724">
    <property type="entry name" value="Glu_Leu_Phe_Val_DH"/>
</dbReference>
<dbReference type="PANTHER" id="PTHR43571">
    <property type="entry name" value="NADP-SPECIFIC GLUTAMATE DEHYDROGENASE 1-RELATED"/>
    <property type="match status" value="1"/>
</dbReference>
<evidence type="ECO:0000256" key="1">
    <source>
        <dbReference type="ARBA" id="ARBA00006382"/>
    </source>
</evidence>
<dbReference type="RefSeq" id="WP_094391174.1">
    <property type="nucleotide sequence ID" value="NZ_JADYTN010000004.1"/>
</dbReference>
<dbReference type="SUPFAM" id="SSF51735">
    <property type="entry name" value="NAD(P)-binding Rossmann-fold domains"/>
    <property type="match status" value="1"/>
</dbReference>
<dbReference type="Gene3D" id="3.40.50.10860">
    <property type="entry name" value="Leucine Dehydrogenase, chain A, domain 1"/>
    <property type="match status" value="1"/>
</dbReference>
<protein>
    <recommendedName>
        <fullName evidence="5">Glutamate dehydrogenase</fullName>
    </recommendedName>
</protein>
<evidence type="ECO:0000313" key="8">
    <source>
        <dbReference type="EMBL" id="MCF2563033.1"/>
    </source>
</evidence>
<dbReference type="Pfam" id="PF00208">
    <property type="entry name" value="ELFV_dehydrog"/>
    <property type="match status" value="1"/>
</dbReference>
<feature type="domain" description="Glutamate/phenylalanine/leucine/valine/L-tryptophan dehydrogenase C-terminal" evidence="7">
    <location>
        <begin position="200"/>
        <end position="443"/>
    </location>
</feature>
<dbReference type="PIRSF" id="PIRSF000185">
    <property type="entry name" value="Glu_DH"/>
    <property type="match status" value="1"/>
</dbReference>
<comment type="similarity">
    <text evidence="1 5 6">Belongs to the Glu/Leu/Phe/Val dehydrogenases family.</text>
</comment>
<evidence type="ECO:0000256" key="4">
    <source>
        <dbReference type="ARBA" id="ARBA00023027"/>
    </source>
</evidence>
<dbReference type="InterPro" id="IPR006095">
    <property type="entry name" value="Glu/Leu/Phe/Val/Trp_DH"/>
</dbReference>
<proteinExistence type="inferred from homology"/>
<comment type="caution">
    <text evidence="8">The sequence shown here is derived from an EMBL/GenBank/DDBJ whole genome shotgun (WGS) entry which is preliminary data.</text>
</comment>
<dbReference type="NCBIfam" id="NF010633">
    <property type="entry name" value="PRK14030.1"/>
    <property type="match status" value="1"/>
</dbReference>
<evidence type="ECO:0000313" key="9">
    <source>
        <dbReference type="Proteomes" id="UP001200470"/>
    </source>
</evidence>
<dbReference type="Pfam" id="PF02812">
    <property type="entry name" value="ELFV_dehydrog_N"/>
    <property type="match status" value="1"/>
</dbReference>
<comment type="subunit">
    <text evidence="2">Homohexamer.</text>
</comment>
<dbReference type="Gene3D" id="1.10.285.10">
    <property type="entry name" value="Glutamate Dehydrogenase, chain A, domain 3"/>
    <property type="match status" value="2"/>
</dbReference>
<dbReference type="SMART" id="SM00839">
    <property type="entry name" value="ELFV_dehydrog"/>
    <property type="match status" value="1"/>
</dbReference>
<dbReference type="InterPro" id="IPR036291">
    <property type="entry name" value="NAD(P)-bd_dom_sf"/>
</dbReference>
<dbReference type="GO" id="GO:0004354">
    <property type="term" value="F:glutamate dehydrogenase (NADP+) activity"/>
    <property type="evidence" value="ECO:0007669"/>
    <property type="project" value="UniProtKB-EC"/>
</dbReference>
<dbReference type="InterPro" id="IPR046346">
    <property type="entry name" value="Aminoacid_DH-like_N_sf"/>
</dbReference>
<evidence type="ECO:0000256" key="5">
    <source>
        <dbReference type="PIRNR" id="PIRNR000185"/>
    </source>
</evidence>
<keyword evidence="3 5" id="KW-0560">Oxidoreductase</keyword>
<dbReference type="InterPro" id="IPR014362">
    <property type="entry name" value="Glu_DH"/>
</dbReference>
<gene>
    <name evidence="8" type="primary">gdhA</name>
    <name evidence="8" type="ORF">I6E12_02760</name>
</gene>
<evidence type="ECO:0000259" key="7">
    <source>
        <dbReference type="SMART" id="SM00839"/>
    </source>
</evidence>
<evidence type="ECO:0000256" key="2">
    <source>
        <dbReference type="ARBA" id="ARBA00011643"/>
    </source>
</evidence>
<accession>A0ABS9CD50</accession>
<dbReference type="NCBIfam" id="NF006929">
    <property type="entry name" value="PRK09414.1"/>
    <property type="match status" value="1"/>
</dbReference>
<dbReference type="InterPro" id="IPR006097">
    <property type="entry name" value="Glu/Leu/Phe/Val/Trp_DH_dimer"/>
</dbReference>
<reference evidence="8 9" key="1">
    <citation type="submission" date="2020-12" db="EMBL/GenBank/DDBJ databases">
        <title>Whole genome sequences of gut porcine anaerobes.</title>
        <authorList>
            <person name="Kubasova T."/>
            <person name="Jahodarova E."/>
            <person name="Rychlik I."/>
        </authorList>
    </citation>
    <scope>NUCLEOTIDE SEQUENCE [LARGE SCALE GENOMIC DNA]</scope>
    <source>
        <strain evidence="8 9">An925</strain>
    </source>
</reference>
<dbReference type="InterPro" id="IPR006096">
    <property type="entry name" value="Glu/Leu/Phe/Val/Trp_DH_C"/>
</dbReference>
<dbReference type="Proteomes" id="UP001200470">
    <property type="component" value="Unassembled WGS sequence"/>
</dbReference>
<evidence type="ECO:0000256" key="3">
    <source>
        <dbReference type="ARBA" id="ARBA00023002"/>
    </source>
</evidence>
<sequence>MNVEKIMQDLEHKHPGEAEYLQAVREVLLSIEEVYNQHPEFERAKLIERLVEPERIITFRVPWTDDKGEVHVNIGYRVQYNSAIGPYKGGLRFHPSVNLSILKFLGFEQTFKNALTTLPMGGGKGGSDFSIRGRSDNEVMRFCQAFMTELYRHIGPDEDVPAGDIGVGAREIGFLYGQYKKLTHQFQGVLTGKGIEWGGSKIRPEATGFGALYFVNQMMQTHGLDIKGKTVAISGFGNVAWGAAKKATELGAKVITISGPDGYIYDPAGLDAEKIAYMLELRASGNDICSPYAEEFAGSEFYADKKPWEREADIYLPCATQNELNGADADQILAHKPLCVAEVSNMGCTAEAAEKFIAAHQLFAPGKAVNAGGVATSGLEMTQNSMRLGWSEAEVDEKLHYIMSNIHEQCVKYGKQADGYIDYVKGANVAGFMKVANAMMAQGIV</sequence>
<dbReference type="PRINTS" id="PR00082">
    <property type="entry name" value="GLFDHDRGNASE"/>
</dbReference>
<dbReference type="PANTHER" id="PTHR43571:SF1">
    <property type="entry name" value="NADP-SPECIFIC GLUTAMATE DEHYDROGENASE 1-RELATED"/>
    <property type="match status" value="1"/>
</dbReference>
<name>A0ABS9CD50_9BACT</name>
<organism evidence="8 9">
    <name type="scientific">Xylanibacter brevis</name>
    <dbReference type="NCBI Taxonomy" id="83231"/>
    <lineage>
        <taxon>Bacteria</taxon>
        <taxon>Pseudomonadati</taxon>
        <taxon>Bacteroidota</taxon>
        <taxon>Bacteroidia</taxon>
        <taxon>Bacteroidales</taxon>
        <taxon>Prevotellaceae</taxon>
        <taxon>Xylanibacter</taxon>
    </lineage>
</organism>
<dbReference type="EMBL" id="JADYTN010000004">
    <property type="protein sequence ID" value="MCF2563033.1"/>
    <property type="molecule type" value="Genomic_DNA"/>
</dbReference>